<evidence type="ECO:0000313" key="1">
    <source>
        <dbReference type="EMBL" id="JAD42189.1"/>
    </source>
</evidence>
<proteinExistence type="predicted"/>
<reference evidence="1" key="2">
    <citation type="journal article" date="2015" name="Data Brief">
        <title>Shoot transcriptome of the giant reed, Arundo donax.</title>
        <authorList>
            <person name="Barrero R.A."/>
            <person name="Guerrero F.D."/>
            <person name="Moolhuijzen P."/>
            <person name="Goolsby J.A."/>
            <person name="Tidwell J."/>
            <person name="Bellgard S.E."/>
            <person name="Bellgard M.I."/>
        </authorList>
    </citation>
    <scope>NUCLEOTIDE SEQUENCE</scope>
    <source>
        <tissue evidence="1">Shoot tissue taken approximately 20 cm above the soil surface</tissue>
    </source>
</reference>
<name>A0A0A8ZS08_ARUDO</name>
<sequence>MLLSLVEAKIHLLKLIYEIVI</sequence>
<protein>
    <submittedName>
        <fullName evidence="1">Uncharacterized protein</fullName>
    </submittedName>
</protein>
<reference evidence="1" key="1">
    <citation type="submission" date="2014-09" db="EMBL/GenBank/DDBJ databases">
        <authorList>
            <person name="Magalhaes I.L.F."/>
            <person name="Oliveira U."/>
            <person name="Santos F.R."/>
            <person name="Vidigal T.H.D.A."/>
            <person name="Brescovit A.D."/>
            <person name="Santos A.J."/>
        </authorList>
    </citation>
    <scope>NUCLEOTIDE SEQUENCE</scope>
    <source>
        <tissue evidence="1">Shoot tissue taken approximately 20 cm above the soil surface</tissue>
    </source>
</reference>
<dbReference type="EMBL" id="GBRH01255706">
    <property type="protein sequence ID" value="JAD42189.1"/>
    <property type="molecule type" value="Transcribed_RNA"/>
</dbReference>
<accession>A0A0A8ZS08</accession>
<dbReference type="AlphaFoldDB" id="A0A0A8ZS08"/>
<organism evidence="1">
    <name type="scientific">Arundo donax</name>
    <name type="common">Giant reed</name>
    <name type="synonym">Donax arundinaceus</name>
    <dbReference type="NCBI Taxonomy" id="35708"/>
    <lineage>
        <taxon>Eukaryota</taxon>
        <taxon>Viridiplantae</taxon>
        <taxon>Streptophyta</taxon>
        <taxon>Embryophyta</taxon>
        <taxon>Tracheophyta</taxon>
        <taxon>Spermatophyta</taxon>
        <taxon>Magnoliopsida</taxon>
        <taxon>Liliopsida</taxon>
        <taxon>Poales</taxon>
        <taxon>Poaceae</taxon>
        <taxon>PACMAD clade</taxon>
        <taxon>Arundinoideae</taxon>
        <taxon>Arundineae</taxon>
        <taxon>Arundo</taxon>
    </lineage>
</organism>